<organism evidence="4 5">
    <name type="scientific">Ancylostoma duodenale</name>
    <dbReference type="NCBI Taxonomy" id="51022"/>
    <lineage>
        <taxon>Eukaryota</taxon>
        <taxon>Metazoa</taxon>
        <taxon>Ecdysozoa</taxon>
        <taxon>Nematoda</taxon>
        <taxon>Chromadorea</taxon>
        <taxon>Rhabditida</taxon>
        <taxon>Rhabditina</taxon>
        <taxon>Rhabditomorpha</taxon>
        <taxon>Strongyloidea</taxon>
        <taxon>Ancylostomatidae</taxon>
        <taxon>Ancylostomatinae</taxon>
        <taxon>Ancylostoma</taxon>
    </lineage>
</organism>
<evidence type="ECO:0000256" key="2">
    <source>
        <dbReference type="SAM" id="Phobius"/>
    </source>
</evidence>
<evidence type="ECO:0000313" key="4">
    <source>
        <dbReference type="EMBL" id="KIH51602.1"/>
    </source>
</evidence>
<feature type="non-terminal residue" evidence="4">
    <location>
        <position position="448"/>
    </location>
</feature>
<keyword evidence="2" id="KW-0812">Transmembrane</keyword>
<dbReference type="OrthoDB" id="5825988at2759"/>
<sequence>MILPINQIQKSQVRLMQRRPAILEAEKLTARFWEKWKTEYLIELRERHVLYGNNYKSAKQPPQDLVKSKDGETRSAILKTSTGRCTQRPINRLIPLEIHSTSSPEAVPSVERNEEPQQDIVPNNDQHRRPVLDRKAKRPVNYCENTTSIDSRSISNTTFQSELCINHRDCSAMQSTPRIHQQDLRPHQLINPYVILWRAMVNMSQHIEEITCPEQSIYNAIHCTFCPLVLGNPECYPKTTIAVTATLAYIVIAATVVLLKLCRCMRKISRKTKGDIHSAAHPQIKMMDLSETTRPSHLEVLSIPPNRSRLLFILSILAVTTLSANSCQHTHVINTEDIICTGIGMSAKCRNTADHTFTMSSFKKEICMRIEHKRDFIGTLHLKLDSIRFKCSAVTHFFTRNTMFTKRCAQAGSCPQQQCRTTSQASFVPELNKSYQFPGITRCQESCG</sequence>
<feature type="transmembrane region" description="Helical" evidence="2">
    <location>
        <begin position="241"/>
        <end position="261"/>
    </location>
</feature>
<feature type="region of interest" description="Disordered" evidence="1">
    <location>
        <begin position="101"/>
        <end position="125"/>
    </location>
</feature>
<reference evidence="4 5" key="1">
    <citation type="submission" date="2013-12" db="EMBL/GenBank/DDBJ databases">
        <title>Draft genome of the parsitic nematode Ancylostoma duodenale.</title>
        <authorList>
            <person name="Mitreva M."/>
        </authorList>
    </citation>
    <scope>NUCLEOTIDE SEQUENCE [LARGE SCALE GENOMIC DNA]</scope>
    <source>
        <strain evidence="4 5">Zhejiang</strain>
    </source>
</reference>
<evidence type="ECO:0000259" key="3">
    <source>
        <dbReference type="Pfam" id="PF07245"/>
    </source>
</evidence>
<evidence type="ECO:0000313" key="5">
    <source>
        <dbReference type="Proteomes" id="UP000054047"/>
    </source>
</evidence>
<dbReference type="AlphaFoldDB" id="A0A0C2CP96"/>
<feature type="domain" description="Phlebovirus glycoprotein G2 fusion" evidence="3">
    <location>
        <begin position="327"/>
        <end position="448"/>
    </location>
</feature>
<dbReference type="Proteomes" id="UP000054047">
    <property type="component" value="Unassembled WGS sequence"/>
</dbReference>
<proteinExistence type="predicted"/>
<gene>
    <name evidence="4" type="ORF">ANCDUO_18311</name>
</gene>
<keyword evidence="5" id="KW-1185">Reference proteome</keyword>
<evidence type="ECO:0000256" key="1">
    <source>
        <dbReference type="SAM" id="MobiDB-lite"/>
    </source>
</evidence>
<dbReference type="EMBL" id="KN746077">
    <property type="protein sequence ID" value="KIH51602.1"/>
    <property type="molecule type" value="Genomic_DNA"/>
</dbReference>
<accession>A0A0C2CP96</accession>
<name>A0A0C2CP96_9BILA</name>
<keyword evidence="2" id="KW-1133">Transmembrane helix</keyword>
<dbReference type="Pfam" id="PF07245">
    <property type="entry name" value="Phlebovirus_G2"/>
    <property type="match status" value="1"/>
</dbReference>
<dbReference type="InterPro" id="IPR009878">
    <property type="entry name" value="Phlebovirus_G2_fusion"/>
</dbReference>
<keyword evidence="2" id="KW-0472">Membrane</keyword>
<protein>
    <recommendedName>
        <fullName evidence="3">Phlebovirus glycoprotein G2 fusion domain-containing protein</fullName>
    </recommendedName>
</protein>